<protein>
    <submittedName>
        <fullName evidence="5">GntR family transcriptional regulator</fullName>
    </submittedName>
</protein>
<evidence type="ECO:0000259" key="4">
    <source>
        <dbReference type="PROSITE" id="PS50949"/>
    </source>
</evidence>
<evidence type="ECO:0000256" key="3">
    <source>
        <dbReference type="ARBA" id="ARBA00023163"/>
    </source>
</evidence>
<proteinExistence type="predicted"/>
<dbReference type="GO" id="GO:0003700">
    <property type="term" value="F:DNA-binding transcription factor activity"/>
    <property type="evidence" value="ECO:0007669"/>
    <property type="project" value="InterPro"/>
</dbReference>
<dbReference type="PANTHER" id="PTHR43537:SF45">
    <property type="entry name" value="GNTR FAMILY REGULATORY PROTEIN"/>
    <property type="match status" value="1"/>
</dbReference>
<keyword evidence="2" id="KW-0238">DNA-binding</keyword>
<dbReference type="SMART" id="SM00895">
    <property type="entry name" value="FCD"/>
    <property type="match status" value="1"/>
</dbReference>
<comment type="caution">
    <text evidence="5">The sequence shown here is derived from an EMBL/GenBank/DDBJ whole genome shotgun (WGS) entry which is preliminary data.</text>
</comment>
<dbReference type="Proteomes" id="UP000823633">
    <property type="component" value="Unassembled WGS sequence"/>
</dbReference>
<dbReference type="Gene3D" id="1.10.10.10">
    <property type="entry name" value="Winged helix-like DNA-binding domain superfamily/Winged helix DNA-binding domain"/>
    <property type="match status" value="1"/>
</dbReference>
<evidence type="ECO:0000313" key="6">
    <source>
        <dbReference type="Proteomes" id="UP000823633"/>
    </source>
</evidence>
<dbReference type="SUPFAM" id="SSF46785">
    <property type="entry name" value="Winged helix' DNA-binding domain"/>
    <property type="match status" value="1"/>
</dbReference>
<evidence type="ECO:0000313" key="5">
    <source>
        <dbReference type="EMBL" id="MBO8442400.1"/>
    </source>
</evidence>
<dbReference type="InterPro" id="IPR000524">
    <property type="entry name" value="Tscrpt_reg_HTH_GntR"/>
</dbReference>
<feature type="domain" description="HTH gntR-type" evidence="4">
    <location>
        <begin position="6"/>
        <end position="73"/>
    </location>
</feature>
<dbReference type="InterPro" id="IPR036390">
    <property type="entry name" value="WH_DNA-bd_sf"/>
</dbReference>
<gene>
    <name evidence="5" type="ORF">IAC42_01365</name>
</gene>
<dbReference type="InterPro" id="IPR008920">
    <property type="entry name" value="TF_FadR/GntR_C"/>
</dbReference>
<name>A0A9D9E9L5_9SPIR</name>
<accession>A0A9D9E9L5</accession>
<keyword evidence="3" id="KW-0804">Transcription</keyword>
<sequence>MRGYEQSASSWVYDELRQRIVNLIYKPGQEIGIQSLAEDFGVSRSPVRDALLRLGRDRLVDIFPQKGTRVAYLDRDIIMQERFLRAAVETRVLDAYMDRQCTVAQWDMSLSRLQADIVLQQTALSSGDVETFLQYDIDFHVIFYEDAGLERIGKVVQAHTGNEHRARLLNAKDTKENRDCIMAEHQAIMDAIRKKDKAEVKALLEVHLGRLTGQLDYLEKAYPDFFRK</sequence>
<reference evidence="5" key="1">
    <citation type="submission" date="2020-10" db="EMBL/GenBank/DDBJ databases">
        <authorList>
            <person name="Gilroy R."/>
        </authorList>
    </citation>
    <scope>NUCLEOTIDE SEQUENCE</scope>
    <source>
        <strain evidence="5">11167</strain>
    </source>
</reference>
<dbReference type="InterPro" id="IPR036388">
    <property type="entry name" value="WH-like_DNA-bd_sf"/>
</dbReference>
<evidence type="ECO:0000256" key="1">
    <source>
        <dbReference type="ARBA" id="ARBA00023015"/>
    </source>
</evidence>
<organism evidence="5 6">
    <name type="scientific">Candidatus Aphodenecus pullistercoris</name>
    <dbReference type="NCBI Taxonomy" id="2840669"/>
    <lineage>
        <taxon>Bacteria</taxon>
        <taxon>Pseudomonadati</taxon>
        <taxon>Spirochaetota</taxon>
        <taxon>Spirochaetia</taxon>
        <taxon>Spirochaetales</taxon>
        <taxon>Candidatus Aphodenecus</taxon>
    </lineage>
</organism>
<dbReference type="PANTHER" id="PTHR43537">
    <property type="entry name" value="TRANSCRIPTIONAL REGULATOR, GNTR FAMILY"/>
    <property type="match status" value="1"/>
</dbReference>
<dbReference type="Pfam" id="PF00392">
    <property type="entry name" value="GntR"/>
    <property type="match status" value="1"/>
</dbReference>
<evidence type="ECO:0000256" key="2">
    <source>
        <dbReference type="ARBA" id="ARBA00023125"/>
    </source>
</evidence>
<dbReference type="AlphaFoldDB" id="A0A9D9E9L5"/>
<dbReference type="CDD" id="cd07377">
    <property type="entry name" value="WHTH_GntR"/>
    <property type="match status" value="1"/>
</dbReference>
<keyword evidence="1" id="KW-0805">Transcription regulation</keyword>
<dbReference type="Gene3D" id="1.20.120.530">
    <property type="entry name" value="GntR ligand-binding domain-like"/>
    <property type="match status" value="1"/>
</dbReference>
<dbReference type="EMBL" id="JADIMU010000010">
    <property type="protein sequence ID" value="MBO8442400.1"/>
    <property type="molecule type" value="Genomic_DNA"/>
</dbReference>
<dbReference type="GO" id="GO:0003677">
    <property type="term" value="F:DNA binding"/>
    <property type="evidence" value="ECO:0007669"/>
    <property type="project" value="UniProtKB-KW"/>
</dbReference>
<dbReference type="SMART" id="SM00345">
    <property type="entry name" value="HTH_GNTR"/>
    <property type="match status" value="1"/>
</dbReference>
<dbReference type="PROSITE" id="PS50949">
    <property type="entry name" value="HTH_GNTR"/>
    <property type="match status" value="1"/>
</dbReference>
<dbReference type="Pfam" id="PF07729">
    <property type="entry name" value="FCD"/>
    <property type="match status" value="1"/>
</dbReference>
<dbReference type="InterPro" id="IPR011711">
    <property type="entry name" value="GntR_C"/>
</dbReference>
<dbReference type="SUPFAM" id="SSF48008">
    <property type="entry name" value="GntR ligand-binding domain-like"/>
    <property type="match status" value="1"/>
</dbReference>
<reference evidence="5" key="2">
    <citation type="journal article" date="2021" name="PeerJ">
        <title>Extensive microbial diversity within the chicken gut microbiome revealed by metagenomics and culture.</title>
        <authorList>
            <person name="Gilroy R."/>
            <person name="Ravi A."/>
            <person name="Getino M."/>
            <person name="Pursley I."/>
            <person name="Horton D.L."/>
            <person name="Alikhan N.F."/>
            <person name="Baker D."/>
            <person name="Gharbi K."/>
            <person name="Hall N."/>
            <person name="Watson M."/>
            <person name="Adriaenssens E.M."/>
            <person name="Foster-Nyarko E."/>
            <person name="Jarju S."/>
            <person name="Secka A."/>
            <person name="Antonio M."/>
            <person name="Oren A."/>
            <person name="Chaudhuri R.R."/>
            <person name="La Ragione R."/>
            <person name="Hildebrand F."/>
            <person name="Pallen M.J."/>
        </authorList>
    </citation>
    <scope>NUCLEOTIDE SEQUENCE</scope>
    <source>
        <strain evidence="5">11167</strain>
    </source>
</reference>